<dbReference type="InterPro" id="IPR010852">
    <property type="entry name" value="ABATE"/>
</dbReference>
<accession>A0A6J4RDK9</accession>
<dbReference type="EMBL" id="CADCVF010000077">
    <property type="protein sequence ID" value="CAA9468202.1"/>
    <property type="molecule type" value="Genomic_DNA"/>
</dbReference>
<reference evidence="2" key="1">
    <citation type="submission" date="2020-02" db="EMBL/GenBank/DDBJ databases">
        <authorList>
            <person name="Meier V. D."/>
        </authorList>
    </citation>
    <scope>NUCLEOTIDE SEQUENCE</scope>
    <source>
        <strain evidence="2">AVDCRST_MAG58</strain>
    </source>
</reference>
<dbReference type="PANTHER" id="PTHR35525">
    <property type="entry name" value="BLL6575 PROTEIN"/>
    <property type="match status" value="1"/>
</dbReference>
<organism evidence="2">
    <name type="scientific">uncultured Rubrobacteraceae bacterium</name>
    <dbReference type="NCBI Taxonomy" id="349277"/>
    <lineage>
        <taxon>Bacteria</taxon>
        <taxon>Bacillati</taxon>
        <taxon>Actinomycetota</taxon>
        <taxon>Rubrobacteria</taxon>
        <taxon>Rubrobacterales</taxon>
        <taxon>Rubrobacteraceae</taxon>
        <taxon>environmental samples</taxon>
    </lineage>
</organism>
<dbReference type="InterPro" id="IPR023286">
    <property type="entry name" value="ABATE_dom_sf"/>
</dbReference>
<dbReference type="PANTHER" id="PTHR35525:SF3">
    <property type="entry name" value="BLL6575 PROTEIN"/>
    <property type="match status" value="1"/>
</dbReference>
<dbReference type="Pfam" id="PF11706">
    <property type="entry name" value="zf-CGNR"/>
    <property type="match status" value="1"/>
</dbReference>
<evidence type="ECO:0000259" key="1">
    <source>
        <dbReference type="Pfam" id="PF11706"/>
    </source>
</evidence>
<dbReference type="InterPro" id="IPR021005">
    <property type="entry name" value="Znf_CGNR"/>
</dbReference>
<dbReference type="SUPFAM" id="SSF160904">
    <property type="entry name" value="Jann2411-like"/>
    <property type="match status" value="1"/>
</dbReference>
<sequence>MAAPGDLELVRDFINTLDVLPGTDEIGDPASLASWVAEHRLVPTQPTLTEEDLGRAWSLREALRALLLANAGFPLVPESAEAFDDAVSSARFRVRTDEAGRLELLPTETGGLEHAIGRLVSIVLAAQQGGTWHRLKACAECHWALYDRTKNRSAAWCGSQCGARVRARRHRRRRREEYA</sequence>
<dbReference type="Gene3D" id="1.10.3300.10">
    <property type="entry name" value="Jann2411-like domain"/>
    <property type="match status" value="1"/>
</dbReference>
<dbReference type="Pfam" id="PF07336">
    <property type="entry name" value="ABATE"/>
    <property type="match status" value="1"/>
</dbReference>
<feature type="domain" description="Zinc finger CGNR" evidence="1">
    <location>
        <begin position="134"/>
        <end position="174"/>
    </location>
</feature>
<evidence type="ECO:0000313" key="2">
    <source>
        <dbReference type="EMBL" id="CAA9468202.1"/>
    </source>
</evidence>
<gene>
    <name evidence="2" type="ORF">AVDCRST_MAG58-3763</name>
</gene>
<proteinExistence type="predicted"/>
<name>A0A6J4RDK9_9ACTN</name>
<protein>
    <recommendedName>
        <fullName evidence="1">Zinc finger CGNR domain-containing protein</fullName>
    </recommendedName>
</protein>
<dbReference type="AlphaFoldDB" id="A0A6J4RDK9"/>